<keyword evidence="6" id="KW-1185">Reference proteome</keyword>
<dbReference type="Pfam" id="PF00145">
    <property type="entry name" value="DNA_methylase"/>
    <property type="match status" value="1"/>
</dbReference>
<protein>
    <recommendedName>
        <fullName evidence="1">DNA (cytosine-5-)-methyltransferase</fullName>
        <ecNumber evidence="1">2.1.1.37</ecNumber>
    </recommendedName>
</protein>
<dbReference type="GO" id="GO:0003886">
    <property type="term" value="F:DNA (cytosine-5-)-methyltransferase activity"/>
    <property type="evidence" value="ECO:0007669"/>
    <property type="project" value="UniProtKB-EC"/>
</dbReference>
<accession>A0A2J6PXW3</accession>
<dbReference type="InterPro" id="IPR050390">
    <property type="entry name" value="C5-Methyltransferase"/>
</dbReference>
<proteinExistence type="predicted"/>
<dbReference type="GO" id="GO:0003677">
    <property type="term" value="F:DNA binding"/>
    <property type="evidence" value="ECO:0007669"/>
    <property type="project" value="TreeGrafter"/>
</dbReference>
<dbReference type="InterPro" id="IPR001525">
    <property type="entry name" value="C5_MeTfrase"/>
</dbReference>
<dbReference type="Gene3D" id="3.90.120.10">
    <property type="entry name" value="DNA Methylase, subunit A, domain 2"/>
    <property type="match status" value="1"/>
</dbReference>
<gene>
    <name evidence="5" type="ORF">NA56DRAFT_222490</name>
</gene>
<evidence type="ECO:0000256" key="4">
    <source>
        <dbReference type="ARBA" id="ARBA00022691"/>
    </source>
</evidence>
<dbReference type="PANTHER" id="PTHR10629">
    <property type="entry name" value="CYTOSINE-SPECIFIC METHYLTRANSFERASE"/>
    <property type="match status" value="1"/>
</dbReference>
<evidence type="ECO:0000313" key="5">
    <source>
        <dbReference type="EMBL" id="PMD18857.1"/>
    </source>
</evidence>
<dbReference type="GO" id="GO:0044027">
    <property type="term" value="P:negative regulation of gene expression via chromosomal CpG island methylation"/>
    <property type="evidence" value="ECO:0007669"/>
    <property type="project" value="TreeGrafter"/>
</dbReference>
<evidence type="ECO:0000256" key="3">
    <source>
        <dbReference type="ARBA" id="ARBA00022679"/>
    </source>
</evidence>
<evidence type="ECO:0000256" key="2">
    <source>
        <dbReference type="ARBA" id="ARBA00022603"/>
    </source>
</evidence>
<dbReference type="EMBL" id="KZ613492">
    <property type="protein sequence ID" value="PMD18857.1"/>
    <property type="molecule type" value="Genomic_DNA"/>
</dbReference>
<dbReference type="OrthoDB" id="5376140at2759"/>
<evidence type="ECO:0000256" key="1">
    <source>
        <dbReference type="ARBA" id="ARBA00011975"/>
    </source>
</evidence>
<sequence length="174" mass="19552">MTSLGYQAQYTTLQCAEYGTPQSRRRVIFWASKLGFPLPSFPQPENVVEPGASTSSWHKTRRSAPHLVVSVGDAISDLPAFEWINPHLVIAETQQDRSDRAARRHKICQVEVERGAHSVGENHQSYTSKPLSEFQRKVRAGVPKDDLLNHVTIRFNLETVERVCSIPIIPAADH</sequence>
<keyword evidence="3" id="KW-0808">Transferase</keyword>
<organism evidence="5 6">
    <name type="scientific">Hyaloscypha hepaticicola</name>
    <dbReference type="NCBI Taxonomy" id="2082293"/>
    <lineage>
        <taxon>Eukaryota</taxon>
        <taxon>Fungi</taxon>
        <taxon>Dikarya</taxon>
        <taxon>Ascomycota</taxon>
        <taxon>Pezizomycotina</taxon>
        <taxon>Leotiomycetes</taxon>
        <taxon>Helotiales</taxon>
        <taxon>Hyaloscyphaceae</taxon>
        <taxon>Hyaloscypha</taxon>
    </lineage>
</organism>
<evidence type="ECO:0000313" key="6">
    <source>
        <dbReference type="Proteomes" id="UP000235672"/>
    </source>
</evidence>
<dbReference type="Proteomes" id="UP000235672">
    <property type="component" value="Unassembled WGS sequence"/>
</dbReference>
<dbReference type="SUPFAM" id="SSF53335">
    <property type="entry name" value="S-adenosyl-L-methionine-dependent methyltransferases"/>
    <property type="match status" value="1"/>
</dbReference>
<keyword evidence="4" id="KW-0949">S-adenosyl-L-methionine</keyword>
<reference evidence="5 6" key="1">
    <citation type="submission" date="2016-05" db="EMBL/GenBank/DDBJ databases">
        <title>A degradative enzymes factory behind the ericoid mycorrhizal symbiosis.</title>
        <authorList>
            <consortium name="DOE Joint Genome Institute"/>
            <person name="Martino E."/>
            <person name="Morin E."/>
            <person name="Grelet G."/>
            <person name="Kuo A."/>
            <person name="Kohler A."/>
            <person name="Daghino S."/>
            <person name="Barry K."/>
            <person name="Choi C."/>
            <person name="Cichocki N."/>
            <person name="Clum A."/>
            <person name="Copeland A."/>
            <person name="Hainaut M."/>
            <person name="Haridas S."/>
            <person name="Labutti K."/>
            <person name="Lindquist E."/>
            <person name="Lipzen A."/>
            <person name="Khouja H.-R."/>
            <person name="Murat C."/>
            <person name="Ohm R."/>
            <person name="Olson A."/>
            <person name="Spatafora J."/>
            <person name="Veneault-Fourrey C."/>
            <person name="Henrissat B."/>
            <person name="Grigoriev I."/>
            <person name="Martin F."/>
            <person name="Perotto S."/>
        </authorList>
    </citation>
    <scope>NUCLEOTIDE SEQUENCE [LARGE SCALE GENOMIC DNA]</scope>
    <source>
        <strain evidence="5 6">UAMH 7357</strain>
    </source>
</reference>
<dbReference type="Gene3D" id="3.40.50.150">
    <property type="entry name" value="Vaccinia Virus protein VP39"/>
    <property type="match status" value="1"/>
</dbReference>
<dbReference type="GO" id="GO:0005634">
    <property type="term" value="C:nucleus"/>
    <property type="evidence" value="ECO:0007669"/>
    <property type="project" value="TreeGrafter"/>
</dbReference>
<dbReference type="InterPro" id="IPR029063">
    <property type="entry name" value="SAM-dependent_MTases_sf"/>
</dbReference>
<keyword evidence="2" id="KW-0489">Methyltransferase</keyword>
<dbReference type="STRING" id="1745343.A0A2J6PXW3"/>
<dbReference type="PANTHER" id="PTHR10629:SF52">
    <property type="entry name" value="DNA (CYTOSINE-5)-METHYLTRANSFERASE 1"/>
    <property type="match status" value="1"/>
</dbReference>
<dbReference type="GO" id="GO:0032259">
    <property type="term" value="P:methylation"/>
    <property type="evidence" value="ECO:0007669"/>
    <property type="project" value="UniProtKB-KW"/>
</dbReference>
<dbReference type="AlphaFoldDB" id="A0A2J6PXW3"/>
<name>A0A2J6PXW3_9HELO</name>
<dbReference type="EC" id="2.1.1.37" evidence="1"/>